<dbReference type="EMBL" id="FODE01000049">
    <property type="protein sequence ID" value="SEO23371.1"/>
    <property type="molecule type" value="Genomic_DNA"/>
</dbReference>
<evidence type="ECO:0000313" key="3">
    <source>
        <dbReference type="Proteomes" id="UP000199054"/>
    </source>
</evidence>
<sequence>MNTHTPCDARPQGPPDNASVASVLDRIHDRATGTQIRLGDVAGALGKASFIPNLMLPALAVVSPLSGIPLFSSTCGIWIALVSAQMMLHRDHIWLPGFLMRRGVSSQRLRMVAERLRTPATWIDRLTRPRLTFLLHPPFLWCAQLICLLAGLCMPFLELLPFASSLLGTVVFFMSLAMLARDGVFVLIGVTILAAAPATVFWLAA</sequence>
<feature type="transmembrane region" description="Helical" evidence="1">
    <location>
        <begin position="184"/>
        <end position="204"/>
    </location>
</feature>
<dbReference type="PANTHER" id="PTHR41795">
    <property type="entry name" value="EXOPOLYSACCHARIDE SYNTHESIS PROTEIN"/>
    <property type="match status" value="1"/>
</dbReference>
<keyword evidence="3" id="KW-1185">Reference proteome</keyword>
<dbReference type="PANTHER" id="PTHR41795:SF1">
    <property type="entry name" value="EXOPOLYSACCHARIDE SYNTHESIS PROTEIN"/>
    <property type="match status" value="1"/>
</dbReference>
<feature type="transmembrane region" description="Helical" evidence="1">
    <location>
        <begin position="133"/>
        <end position="153"/>
    </location>
</feature>
<protein>
    <submittedName>
        <fullName evidence="2">Uncharacterized conserved protein</fullName>
    </submittedName>
</protein>
<name>A0A1H8N156_9RHOB</name>
<evidence type="ECO:0000256" key="1">
    <source>
        <dbReference type="SAM" id="Phobius"/>
    </source>
</evidence>
<dbReference type="Pfam" id="PF06055">
    <property type="entry name" value="ExoD"/>
    <property type="match status" value="1"/>
</dbReference>
<organism evidence="2 3">
    <name type="scientific">Paracoccus alcaliphilus</name>
    <dbReference type="NCBI Taxonomy" id="34002"/>
    <lineage>
        <taxon>Bacteria</taxon>
        <taxon>Pseudomonadati</taxon>
        <taxon>Pseudomonadota</taxon>
        <taxon>Alphaproteobacteria</taxon>
        <taxon>Rhodobacterales</taxon>
        <taxon>Paracoccaceae</taxon>
        <taxon>Paracoccus</taxon>
    </lineage>
</organism>
<dbReference type="PIRSF" id="PIRSF033239">
    <property type="entry name" value="ExoD"/>
    <property type="match status" value="1"/>
</dbReference>
<proteinExistence type="predicted"/>
<dbReference type="RefSeq" id="WP_090617055.1">
    <property type="nucleotide sequence ID" value="NZ_CP067124.1"/>
</dbReference>
<dbReference type="Proteomes" id="UP000199054">
    <property type="component" value="Unassembled WGS sequence"/>
</dbReference>
<keyword evidence="1" id="KW-0812">Transmembrane</keyword>
<keyword evidence="1" id="KW-0472">Membrane</keyword>
<feature type="transmembrane region" description="Helical" evidence="1">
    <location>
        <begin position="54"/>
        <end position="81"/>
    </location>
</feature>
<reference evidence="2 3" key="1">
    <citation type="submission" date="2016-10" db="EMBL/GenBank/DDBJ databases">
        <authorList>
            <person name="de Groot N.N."/>
        </authorList>
    </citation>
    <scope>NUCLEOTIDE SEQUENCE [LARGE SCALE GENOMIC DNA]</scope>
    <source>
        <strain evidence="2 3">DSM 8512</strain>
    </source>
</reference>
<dbReference type="AlphaFoldDB" id="A0A1H8N156"/>
<evidence type="ECO:0000313" key="2">
    <source>
        <dbReference type="EMBL" id="SEO23371.1"/>
    </source>
</evidence>
<dbReference type="OrthoDB" id="7949130at2"/>
<accession>A0A1H8N156</accession>
<keyword evidence="1" id="KW-1133">Transmembrane helix</keyword>
<gene>
    <name evidence="2" type="ORF">SAMN04489859_104925</name>
</gene>
<feature type="transmembrane region" description="Helical" evidence="1">
    <location>
        <begin position="159"/>
        <end position="177"/>
    </location>
</feature>
<dbReference type="STRING" id="34002.SAMN04489859_104925"/>
<dbReference type="InterPro" id="IPR010331">
    <property type="entry name" value="ExoD"/>
</dbReference>